<protein>
    <submittedName>
        <fullName evidence="2">Uncharacterized protein</fullName>
    </submittedName>
</protein>
<keyword evidence="3" id="KW-1185">Reference proteome</keyword>
<accession>A0A1Q4VEX2</accession>
<organism evidence="2 3">
    <name type="scientific">Streptomyces uncialis</name>
    <dbReference type="NCBI Taxonomy" id="1048205"/>
    <lineage>
        <taxon>Bacteria</taxon>
        <taxon>Bacillati</taxon>
        <taxon>Actinomycetota</taxon>
        <taxon>Actinomycetes</taxon>
        <taxon>Kitasatosporales</taxon>
        <taxon>Streptomycetaceae</taxon>
        <taxon>Streptomyces</taxon>
    </lineage>
</organism>
<dbReference type="EMBL" id="LFBV01000001">
    <property type="protein sequence ID" value="OKH96369.1"/>
    <property type="molecule type" value="Genomic_DNA"/>
</dbReference>
<sequence>MTGGAVTGSAMTGDTGTTVMGTVGAAAADAVTGGAGTVRVPNGEGRPYVSHTRRRAGDRDTLPR</sequence>
<reference evidence="2 3" key="1">
    <citation type="submission" date="2015-06" db="EMBL/GenBank/DDBJ databases">
        <title>Cloning and characterization of the uncialamcin biosynthetic gene cluster.</title>
        <authorList>
            <person name="Yan X."/>
            <person name="Huang T."/>
            <person name="Ge H."/>
            <person name="Shen B."/>
        </authorList>
    </citation>
    <scope>NUCLEOTIDE SEQUENCE [LARGE SCALE GENOMIC DNA]</scope>
    <source>
        <strain evidence="2 3">DCA2648</strain>
    </source>
</reference>
<feature type="compositionally biased region" description="Basic and acidic residues" evidence="1">
    <location>
        <begin position="55"/>
        <end position="64"/>
    </location>
</feature>
<name>A0A1Q4VEX2_9ACTN</name>
<evidence type="ECO:0000313" key="2">
    <source>
        <dbReference type="EMBL" id="OKH96369.1"/>
    </source>
</evidence>
<evidence type="ECO:0000256" key="1">
    <source>
        <dbReference type="SAM" id="MobiDB-lite"/>
    </source>
</evidence>
<dbReference type="AlphaFoldDB" id="A0A1Q4VEX2"/>
<comment type="caution">
    <text evidence="2">The sequence shown here is derived from an EMBL/GenBank/DDBJ whole genome shotgun (WGS) entry which is preliminary data.</text>
</comment>
<evidence type="ECO:0000313" key="3">
    <source>
        <dbReference type="Proteomes" id="UP000186455"/>
    </source>
</evidence>
<gene>
    <name evidence="2" type="ORF">AB852_07175</name>
</gene>
<feature type="region of interest" description="Disordered" evidence="1">
    <location>
        <begin position="34"/>
        <end position="64"/>
    </location>
</feature>
<proteinExistence type="predicted"/>
<dbReference type="Proteomes" id="UP000186455">
    <property type="component" value="Unassembled WGS sequence"/>
</dbReference>